<evidence type="ECO:0000256" key="1">
    <source>
        <dbReference type="SAM" id="Phobius"/>
    </source>
</evidence>
<sequence length="745" mass="84248">MAKKKYSSELCAALAAAAGDPLLKIVHRPVRYENGTVLPIDITGVLPAIEGRAELTVDKFLGGGFAGQVYRCKLTGLDLPEDIPGLERGKLYAVKIVIPPSAFSRWFRNTTYWLAFQGPFSSQVNHGACRAGLAWQKLVRQAGLIKFGRTTAVKDAYASFWDANLNAYGEITEWVEGRMWNLEADEDIAKRFDWKNVPLEETGSPEYVDKRRFMRDMVELMHDLGAPEFARQYEWSTMKSQPNCMKRTDTEDGGLCAIDFRAGLALLPWLPMSPGDFKLIFDGLFKRHTLVQFDRCDLAKMDAFIAQHPEVFEEVQPMIDELKTQDRAYRRSLPDITHHGLRITFDKALQKDVIAGLVEGYLADDLVDEAFAEKLRQGGLAFSFFHLLGAVPVLGKMIRQRWGSKAFRQHMLGIFTKPDYFKMAFKARAAHDLISWHRAGRTDEARTRKLAEKPGLFFLERFTVGLLPIGLHRLALRPIIAWNGFVAFFKFIYDFARDEAFREKWFLDQVAEGEADGMLSKEEHDHIVSIIKEPYIVKYLKSMAVHFCTIPVTQIVSVITGGFVAAYVLSKGGTKTDASLAFAGVVALFQVTPISPGSLCRGFYVVYLMIRERNWRDYLVACPLSFVKYIGYLAFPLQMTTTYPHLARFLVSLRATSVVHIIPVFGEHGALLEHWVFDLFFNIPQIMGRHTKGLLTAWMLLGMAVIIPALFMAESAKSWIGLMIALTAVFICPRILFYPILSRGK</sequence>
<accession>A0A6C2UL39</accession>
<keyword evidence="3" id="KW-1185">Reference proteome</keyword>
<dbReference type="EMBL" id="CAAHFH010000002">
    <property type="protein sequence ID" value="VGO20952.1"/>
    <property type="molecule type" value="Genomic_DNA"/>
</dbReference>
<name>A0A6C2UL39_9BACT</name>
<dbReference type="RefSeq" id="WP_136062450.1">
    <property type="nucleotide sequence ID" value="NZ_CAAHFH010000002.1"/>
</dbReference>
<reference evidence="2 3" key="1">
    <citation type="submission" date="2019-04" db="EMBL/GenBank/DDBJ databases">
        <authorList>
            <person name="Van Vliet M D."/>
        </authorList>
    </citation>
    <scope>NUCLEOTIDE SEQUENCE [LARGE SCALE GENOMIC DNA]</scope>
    <source>
        <strain evidence="2 3">F21</strain>
    </source>
</reference>
<feature type="transmembrane region" description="Helical" evidence="1">
    <location>
        <begin position="618"/>
        <end position="637"/>
    </location>
</feature>
<dbReference type="AlphaFoldDB" id="A0A6C2UL39"/>
<feature type="transmembrane region" description="Helical" evidence="1">
    <location>
        <begin position="693"/>
        <end position="713"/>
    </location>
</feature>
<keyword evidence="1" id="KW-1133">Transmembrane helix</keyword>
<feature type="transmembrane region" description="Helical" evidence="1">
    <location>
        <begin position="544"/>
        <end position="569"/>
    </location>
</feature>
<feature type="transmembrane region" description="Helical" evidence="1">
    <location>
        <begin position="657"/>
        <end position="681"/>
    </location>
</feature>
<evidence type="ECO:0000313" key="2">
    <source>
        <dbReference type="EMBL" id="VGO20952.1"/>
    </source>
</evidence>
<feature type="transmembrane region" description="Helical" evidence="1">
    <location>
        <begin position="581"/>
        <end position="606"/>
    </location>
</feature>
<keyword evidence="1" id="KW-0472">Membrane</keyword>
<evidence type="ECO:0000313" key="3">
    <source>
        <dbReference type="Proteomes" id="UP000346198"/>
    </source>
</evidence>
<keyword evidence="1" id="KW-0812">Transmembrane</keyword>
<gene>
    <name evidence="2" type="ORF">SCARR_03019</name>
</gene>
<organism evidence="2 3">
    <name type="scientific">Pontiella sulfatireligans</name>
    <dbReference type="NCBI Taxonomy" id="2750658"/>
    <lineage>
        <taxon>Bacteria</taxon>
        <taxon>Pseudomonadati</taxon>
        <taxon>Kiritimatiellota</taxon>
        <taxon>Kiritimatiellia</taxon>
        <taxon>Kiritimatiellales</taxon>
        <taxon>Pontiellaceae</taxon>
        <taxon>Pontiella</taxon>
    </lineage>
</organism>
<proteinExistence type="predicted"/>
<protein>
    <submittedName>
        <fullName evidence="2">Uncharacterized protein</fullName>
    </submittedName>
</protein>
<feature type="transmembrane region" description="Helical" evidence="1">
    <location>
        <begin position="719"/>
        <end position="741"/>
    </location>
</feature>
<dbReference type="Proteomes" id="UP000346198">
    <property type="component" value="Unassembled WGS sequence"/>
</dbReference>